<organism evidence="2 3">
    <name type="scientific">Hypsizygus marmoreus</name>
    <name type="common">White beech mushroom</name>
    <name type="synonym">Agaricus marmoreus</name>
    <dbReference type="NCBI Taxonomy" id="39966"/>
    <lineage>
        <taxon>Eukaryota</taxon>
        <taxon>Fungi</taxon>
        <taxon>Dikarya</taxon>
        <taxon>Basidiomycota</taxon>
        <taxon>Agaricomycotina</taxon>
        <taxon>Agaricomycetes</taxon>
        <taxon>Agaricomycetidae</taxon>
        <taxon>Agaricales</taxon>
        <taxon>Tricholomatineae</taxon>
        <taxon>Lyophyllaceae</taxon>
        <taxon>Hypsizygus</taxon>
    </lineage>
</organism>
<comment type="caution">
    <text evidence="2">The sequence shown here is derived from an EMBL/GenBank/DDBJ whole genome shotgun (WGS) entry which is preliminary data.</text>
</comment>
<feature type="compositionally biased region" description="Polar residues" evidence="1">
    <location>
        <begin position="32"/>
        <end position="48"/>
    </location>
</feature>
<accession>A0A369KA83</accession>
<feature type="region of interest" description="Disordered" evidence="1">
    <location>
        <begin position="405"/>
        <end position="429"/>
    </location>
</feature>
<dbReference type="AlphaFoldDB" id="A0A369KA83"/>
<gene>
    <name evidence="2" type="ORF">Hypma_002116</name>
</gene>
<evidence type="ECO:0000313" key="3">
    <source>
        <dbReference type="Proteomes" id="UP000076154"/>
    </source>
</evidence>
<evidence type="ECO:0000313" key="2">
    <source>
        <dbReference type="EMBL" id="RDB27826.1"/>
    </source>
</evidence>
<keyword evidence="3" id="KW-1185">Reference proteome</keyword>
<dbReference type="OrthoDB" id="3061861at2759"/>
<dbReference type="InParanoid" id="A0A369KA83"/>
<name>A0A369KA83_HYPMA</name>
<feature type="region of interest" description="Disordered" evidence="1">
    <location>
        <begin position="31"/>
        <end position="110"/>
    </location>
</feature>
<sequence length="544" mass="61379">MPEQPEVNGFCEALAKNHGHAWIENYIRQLPVGSSTPPTGISGDNSESADAVGLDDFQTETPYPPSSEPDCYSDAQDSDDESDAENSDADSDDHDHDDALDSDDDDSIPLVLLPFLPRDDDEDIDAALSREPSASQRVKNNELEEDPELFCLEIHAQMFSTGFSEKEYTSMTVDRKGFSGPVTLDADIEEHLLPTCLSRSRGQPWLYLLNKNSPGPLCWAQRGKLMIIAAGPHALLIHFGLEAHIMCLDKPLYTEIVSKDIPGPNLDPDKADAIRSFVIPDRLIVPGSSPVRPRTINIFAAFVSDKRVWIVCDFARLIRLHVISRDAPWTKADLTPSSANWFELWEHFKGGPDWFYERRLAERHLRNWRSAVLKQYRAWRVRWRSWKAKADQRSLLEFITAEPAPKGTRKGKKKSKSEPKGKQMTTPALGPAPAAPAHYLIKDICRNSHRAFSGLGRHTANDLLFRLGLFPGMPCYVLCLDGTAYRQFKAGIFAYLSEFRSPQFLKRVSSTPNSLNPFTFNDNSHEKYLSRHIDVFRRTKVRVT</sequence>
<dbReference type="EMBL" id="LUEZ02000013">
    <property type="protein sequence ID" value="RDB27826.1"/>
    <property type="molecule type" value="Genomic_DNA"/>
</dbReference>
<proteinExistence type="predicted"/>
<protein>
    <submittedName>
        <fullName evidence="2">Uncharacterized protein</fullName>
    </submittedName>
</protein>
<reference evidence="2" key="1">
    <citation type="submission" date="2018-04" db="EMBL/GenBank/DDBJ databases">
        <title>Whole genome sequencing of Hypsizygus marmoreus.</title>
        <authorList>
            <person name="Choi I.-G."/>
            <person name="Min B."/>
            <person name="Kim J.-G."/>
            <person name="Kim S."/>
            <person name="Oh Y.-L."/>
            <person name="Kong W.-S."/>
            <person name="Park H."/>
            <person name="Jeong J."/>
            <person name="Song E.-S."/>
        </authorList>
    </citation>
    <scope>NUCLEOTIDE SEQUENCE [LARGE SCALE GENOMIC DNA]</scope>
    <source>
        <strain evidence="2">51987-8</strain>
    </source>
</reference>
<evidence type="ECO:0000256" key="1">
    <source>
        <dbReference type="SAM" id="MobiDB-lite"/>
    </source>
</evidence>
<dbReference type="Proteomes" id="UP000076154">
    <property type="component" value="Unassembled WGS sequence"/>
</dbReference>
<feature type="compositionally biased region" description="Acidic residues" evidence="1">
    <location>
        <begin position="76"/>
        <end position="92"/>
    </location>
</feature>